<evidence type="ECO:0000256" key="1">
    <source>
        <dbReference type="SAM" id="MobiDB-lite"/>
    </source>
</evidence>
<gene>
    <name evidence="4" type="ORF">H9Y04_25620</name>
</gene>
<feature type="signal peptide" evidence="2">
    <location>
        <begin position="1"/>
        <end position="33"/>
    </location>
</feature>
<evidence type="ECO:0000259" key="3">
    <source>
        <dbReference type="SMART" id="SM00909"/>
    </source>
</evidence>
<dbReference type="PROSITE" id="PS51257">
    <property type="entry name" value="PROKAR_LIPOPROTEIN"/>
    <property type="match status" value="1"/>
</dbReference>
<feature type="chain" id="PRO_5046304715" evidence="2">
    <location>
        <begin position="34"/>
        <end position="341"/>
    </location>
</feature>
<name>A0ABR7SKU0_9ACTN</name>
<dbReference type="Pfam" id="PF10646">
    <property type="entry name" value="Germane"/>
    <property type="match status" value="1"/>
</dbReference>
<feature type="domain" description="GerMN" evidence="3">
    <location>
        <begin position="132"/>
        <end position="222"/>
    </location>
</feature>
<keyword evidence="2" id="KW-0732">Signal</keyword>
<feature type="region of interest" description="Disordered" evidence="1">
    <location>
        <begin position="36"/>
        <end position="108"/>
    </location>
</feature>
<sequence length="341" mass="34865">MNTQVRTTSRRVRLRAARTVALAAVLVAPLALSACGNESATSGPAASSGNSRTGQPSTGATGGTTGGQGSQSPGSGPTFTCPPGAPVTGNPSTTPSGPMGPGGGHRMRTGVYFLHGEQMSPAPRQVTAPATAAGALRALLAGPNAYERGNGRTTAIPTGTALHSIVVRNHIATVDLSGRYDDGGGSLSMRARLAQVVFTATRFPGIQKVQFELDGKPVKTFGGEGIVLNSPVTRADFEDLSPAVLVESPMTGDSVRSPVRVWGSANTFEATFRLKITDVSGRRAAGVMVTATSGSGTRGTFDVTVPYKAARSGKGLLTAYYISPKDGRAVVVDTVPLTVNR</sequence>
<accession>A0ABR7SKU0</accession>
<dbReference type="Proteomes" id="UP000642284">
    <property type="component" value="Unassembled WGS sequence"/>
</dbReference>
<evidence type="ECO:0000313" key="5">
    <source>
        <dbReference type="Proteomes" id="UP000642284"/>
    </source>
</evidence>
<dbReference type="InterPro" id="IPR019606">
    <property type="entry name" value="GerMN"/>
</dbReference>
<proteinExistence type="predicted"/>
<dbReference type="RefSeq" id="WP_187816361.1">
    <property type="nucleotide sequence ID" value="NZ_JACTVJ010000012.1"/>
</dbReference>
<feature type="compositionally biased region" description="Polar residues" evidence="1">
    <location>
        <begin position="36"/>
        <end position="52"/>
    </location>
</feature>
<dbReference type="InterPro" id="IPR018911">
    <property type="entry name" value="Gmad2_Ig-like_dom"/>
</dbReference>
<organism evidence="4 5">
    <name type="scientific">Streptomyces polyasparticus</name>
    <dbReference type="NCBI Taxonomy" id="2767826"/>
    <lineage>
        <taxon>Bacteria</taxon>
        <taxon>Bacillati</taxon>
        <taxon>Actinomycetota</taxon>
        <taxon>Actinomycetes</taxon>
        <taxon>Kitasatosporales</taxon>
        <taxon>Streptomycetaceae</taxon>
        <taxon>Streptomyces</taxon>
    </lineage>
</organism>
<feature type="compositionally biased region" description="Gly residues" evidence="1">
    <location>
        <begin position="60"/>
        <end position="69"/>
    </location>
</feature>
<evidence type="ECO:0000313" key="4">
    <source>
        <dbReference type="EMBL" id="MBC9715924.1"/>
    </source>
</evidence>
<protein>
    <submittedName>
        <fullName evidence="4">GerMN domain-containing protein</fullName>
    </submittedName>
</protein>
<dbReference type="EMBL" id="JACTVJ010000012">
    <property type="protein sequence ID" value="MBC9715924.1"/>
    <property type="molecule type" value="Genomic_DNA"/>
</dbReference>
<evidence type="ECO:0000256" key="2">
    <source>
        <dbReference type="SAM" id="SignalP"/>
    </source>
</evidence>
<dbReference type="Pfam" id="PF10648">
    <property type="entry name" value="Gmad2"/>
    <property type="match status" value="1"/>
</dbReference>
<feature type="compositionally biased region" description="Low complexity" evidence="1">
    <location>
        <begin position="88"/>
        <end position="97"/>
    </location>
</feature>
<reference evidence="4 5" key="1">
    <citation type="submission" date="2020-08" db="EMBL/GenBank/DDBJ databases">
        <title>Genemic of Streptomyces polyaspartic.</title>
        <authorList>
            <person name="Liu W."/>
        </authorList>
    </citation>
    <scope>NUCLEOTIDE SEQUENCE [LARGE SCALE GENOMIC DNA]</scope>
    <source>
        <strain evidence="4 5">TRM66268-LWL</strain>
    </source>
</reference>
<keyword evidence="5" id="KW-1185">Reference proteome</keyword>
<comment type="caution">
    <text evidence="4">The sequence shown here is derived from an EMBL/GenBank/DDBJ whole genome shotgun (WGS) entry which is preliminary data.</text>
</comment>
<dbReference type="SMART" id="SM00909">
    <property type="entry name" value="Germane"/>
    <property type="match status" value="1"/>
</dbReference>